<name>A0A4Y5Z3V1_9GAMM</name>
<gene>
    <name evidence="1" type="ORF">FIV34_11660</name>
</gene>
<dbReference type="Proteomes" id="UP000316093">
    <property type="component" value="Chromosome"/>
</dbReference>
<accession>A0A4Y5Z3V1</accession>
<keyword evidence="2" id="KW-1185">Reference proteome</keyword>
<proteinExistence type="predicted"/>
<dbReference type="OrthoDB" id="6064752at2"/>
<evidence type="ECO:0000313" key="1">
    <source>
        <dbReference type="EMBL" id="QDE39817.1"/>
    </source>
</evidence>
<evidence type="ECO:0000313" key="2">
    <source>
        <dbReference type="Proteomes" id="UP000316093"/>
    </source>
</evidence>
<organism evidence="1 2">
    <name type="scientific">Luteibacter pinisoli</name>
    <dbReference type="NCBI Taxonomy" id="2589080"/>
    <lineage>
        <taxon>Bacteria</taxon>
        <taxon>Pseudomonadati</taxon>
        <taxon>Pseudomonadota</taxon>
        <taxon>Gammaproteobacteria</taxon>
        <taxon>Lysobacterales</taxon>
        <taxon>Rhodanobacteraceae</taxon>
        <taxon>Luteibacter</taxon>
    </lineage>
</organism>
<dbReference type="AlphaFoldDB" id="A0A4Y5Z3V1"/>
<dbReference type="EMBL" id="CP041046">
    <property type="protein sequence ID" value="QDE39817.1"/>
    <property type="molecule type" value="Genomic_DNA"/>
</dbReference>
<protein>
    <submittedName>
        <fullName evidence="1">Uncharacterized protein</fullName>
    </submittedName>
</protein>
<dbReference type="KEGG" id="lpy:FIV34_11660"/>
<dbReference type="RefSeq" id="WP_139982909.1">
    <property type="nucleotide sequence ID" value="NZ_CP041046.1"/>
</dbReference>
<reference evidence="1 2" key="1">
    <citation type="submission" date="2019-06" db="EMBL/GenBank/DDBJ databases">
        <title>A complete genome sequence for Luteibacter pinisoli MAH-14.</title>
        <authorList>
            <person name="Baltrus D.A."/>
        </authorList>
    </citation>
    <scope>NUCLEOTIDE SEQUENCE [LARGE SCALE GENOMIC DNA]</scope>
    <source>
        <strain evidence="1 2">MAH-14</strain>
    </source>
</reference>
<sequence length="139" mass="15434">MPVLVEHRPLYKMAEVVLTLYLACHRGKSSLLRLHLFNWALKLPERVEALSQAARQKKLNLAVWGFDPALAVALRYLEGSELISEANGKFALEAEGQAFAKAIMADESLMRIVKRDLGAVGKGITEDMVSAVSKEWKAQ</sequence>